<dbReference type="GeneID" id="19124560"/>
<dbReference type="PANTHER" id="PTHR24148">
    <property type="entry name" value="ANKYRIN REPEAT DOMAIN-CONTAINING PROTEIN 39 HOMOLOG-RELATED"/>
    <property type="match status" value="1"/>
</dbReference>
<feature type="non-terminal residue" evidence="2">
    <location>
        <position position="1"/>
    </location>
</feature>
<dbReference type="RefSeq" id="XP_007684262.1">
    <property type="nucleotide sequence ID" value="XM_007686072.1"/>
</dbReference>
<reference evidence="2 3" key="1">
    <citation type="journal article" date="2013" name="PLoS Genet.">
        <title>Comparative genome structure, secondary metabolite, and effector coding capacity across Cochliobolus pathogens.</title>
        <authorList>
            <person name="Condon B.J."/>
            <person name="Leng Y."/>
            <person name="Wu D."/>
            <person name="Bushley K.E."/>
            <person name="Ohm R.A."/>
            <person name="Otillar R."/>
            <person name="Martin J."/>
            <person name="Schackwitz W."/>
            <person name="Grimwood J."/>
            <person name="MohdZainudin N."/>
            <person name="Xue C."/>
            <person name="Wang R."/>
            <person name="Manning V.A."/>
            <person name="Dhillon B."/>
            <person name="Tu Z.J."/>
            <person name="Steffenson B.J."/>
            <person name="Salamov A."/>
            <person name="Sun H."/>
            <person name="Lowry S."/>
            <person name="LaButti K."/>
            <person name="Han J."/>
            <person name="Copeland A."/>
            <person name="Lindquist E."/>
            <person name="Barry K."/>
            <person name="Schmutz J."/>
            <person name="Baker S.E."/>
            <person name="Ciuffetti L.M."/>
            <person name="Grigoriev I.V."/>
            <person name="Zhong S."/>
            <person name="Turgeon B.G."/>
        </authorList>
    </citation>
    <scope>NUCLEOTIDE SEQUENCE [LARGE SCALE GENOMIC DNA]</scope>
    <source>
        <strain evidence="2 3">ATCC 44560</strain>
    </source>
</reference>
<organism evidence="2 3">
    <name type="scientific">Bipolaris oryzae ATCC 44560</name>
    <dbReference type="NCBI Taxonomy" id="930090"/>
    <lineage>
        <taxon>Eukaryota</taxon>
        <taxon>Fungi</taxon>
        <taxon>Dikarya</taxon>
        <taxon>Ascomycota</taxon>
        <taxon>Pezizomycotina</taxon>
        <taxon>Dothideomycetes</taxon>
        <taxon>Pleosporomycetidae</taxon>
        <taxon>Pleosporales</taxon>
        <taxon>Pleosporineae</taxon>
        <taxon>Pleosporaceae</taxon>
        <taxon>Bipolaris</taxon>
    </lineage>
</organism>
<dbReference type="EMBL" id="KI963933">
    <property type="protein sequence ID" value="EUC49330.1"/>
    <property type="molecule type" value="Genomic_DNA"/>
</dbReference>
<proteinExistence type="predicted"/>
<evidence type="ECO:0000313" key="3">
    <source>
        <dbReference type="Proteomes" id="UP000054032"/>
    </source>
</evidence>
<dbReference type="InterPro" id="IPR052895">
    <property type="entry name" value="HetReg/Transcr_Mod"/>
</dbReference>
<dbReference type="InterPro" id="IPR010730">
    <property type="entry name" value="HET"/>
</dbReference>
<evidence type="ECO:0000313" key="2">
    <source>
        <dbReference type="EMBL" id="EUC49330.1"/>
    </source>
</evidence>
<feature type="domain" description="Heterokaryon incompatibility" evidence="1">
    <location>
        <begin position="52"/>
        <end position="131"/>
    </location>
</feature>
<accession>W6ZH13</accession>
<protein>
    <recommendedName>
        <fullName evidence="1">Heterokaryon incompatibility domain-containing protein</fullName>
    </recommendedName>
</protein>
<evidence type="ECO:0000259" key="1">
    <source>
        <dbReference type="Pfam" id="PF06985"/>
    </source>
</evidence>
<dbReference type="KEGG" id="bor:COCMIDRAFT_52799"/>
<dbReference type="OrthoDB" id="3682376at2759"/>
<dbReference type="Pfam" id="PF06985">
    <property type="entry name" value="HET"/>
    <property type="match status" value="1"/>
</dbReference>
<name>W6ZH13_COCMI</name>
<dbReference type="Proteomes" id="UP000054032">
    <property type="component" value="Unassembled WGS sequence"/>
</dbReference>
<dbReference type="HOGENOM" id="CLU_004184_6_2_1"/>
<keyword evidence="3" id="KW-1185">Reference proteome</keyword>
<dbReference type="AlphaFoldDB" id="W6ZH13"/>
<dbReference type="PANTHER" id="PTHR24148:SF73">
    <property type="entry name" value="HET DOMAIN PROTEIN (AFU_ORTHOLOGUE AFUA_8G01020)"/>
    <property type="match status" value="1"/>
</dbReference>
<feature type="non-terminal residue" evidence="2">
    <location>
        <position position="131"/>
    </location>
</feature>
<gene>
    <name evidence="2" type="ORF">COCMIDRAFT_52799</name>
</gene>
<dbReference type="STRING" id="930090.W6ZH13"/>
<sequence length="131" mass="15523">KSYTYAPINSKKGYIRLLTIQPRAFDSPLEVNLYKYYQPQRSRSLNFDAPFYTWGSPADPKTLLVRSREKGKLHITRNLATALPYLRFPERERLIWIDAICINRLDYDKRTLQVQLMPDIYRAADHVVCWV</sequence>